<comment type="subcellular location">
    <subcellularLocation>
        <location evidence="2">Membrane</location>
        <topology evidence="2">Single-pass type II membrane protein</topology>
    </subcellularLocation>
</comment>
<keyword evidence="18" id="KW-1185">Reference proteome</keyword>
<dbReference type="Gene3D" id="1.10.390.10">
    <property type="entry name" value="Neutral Protease Domain 2"/>
    <property type="match status" value="1"/>
</dbReference>
<evidence type="ECO:0000313" key="18">
    <source>
        <dbReference type="Proteomes" id="UP000694548"/>
    </source>
</evidence>
<keyword evidence="11" id="KW-0482">Metalloprotease</keyword>
<dbReference type="PANTHER" id="PTHR11533:SF172">
    <property type="entry name" value="AMINOPEPTIDASE N"/>
    <property type="match status" value="1"/>
</dbReference>
<evidence type="ECO:0000256" key="15">
    <source>
        <dbReference type="SAM" id="Phobius"/>
    </source>
</evidence>
<feature type="region of interest" description="Disordered" evidence="14">
    <location>
        <begin position="394"/>
        <end position="415"/>
    </location>
</feature>
<evidence type="ECO:0000259" key="16">
    <source>
        <dbReference type="Pfam" id="PF17900"/>
    </source>
</evidence>
<dbReference type="GO" id="GO:0006508">
    <property type="term" value="P:proteolysis"/>
    <property type="evidence" value="ECO:0007669"/>
    <property type="project" value="UniProtKB-KW"/>
</dbReference>
<evidence type="ECO:0000256" key="13">
    <source>
        <dbReference type="ARBA" id="ARBA00023180"/>
    </source>
</evidence>
<evidence type="ECO:0000256" key="7">
    <source>
        <dbReference type="ARBA" id="ARBA00022801"/>
    </source>
</evidence>
<reference evidence="17" key="1">
    <citation type="submission" date="2025-08" db="UniProtKB">
        <authorList>
            <consortium name="Ensembl"/>
        </authorList>
    </citation>
    <scope>IDENTIFICATION</scope>
</reference>
<dbReference type="AlphaFoldDB" id="A0A8C6MCS3"/>
<evidence type="ECO:0000256" key="10">
    <source>
        <dbReference type="ARBA" id="ARBA00022989"/>
    </source>
</evidence>
<evidence type="ECO:0000256" key="6">
    <source>
        <dbReference type="ARBA" id="ARBA00022723"/>
    </source>
</evidence>
<dbReference type="Ensembl" id="ENSNFUT00015031716.1">
    <property type="protein sequence ID" value="ENSNFUP00015030350.1"/>
    <property type="gene ID" value="ENSNFUG00015014775.1"/>
</dbReference>
<feature type="domain" description="Aminopeptidase N-like N-terminal" evidence="16">
    <location>
        <begin position="78"/>
        <end position="240"/>
    </location>
</feature>
<evidence type="ECO:0000256" key="4">
    <source>
        <dbReference type="ARBA" id="ARBA00022670"/>
    </source>
</evidence>
<dbReference type="GeneTree" id="ENSGT00940000154876"/>
<dbReference type="GO" id="GO:0005615">
    <property type="term" value="C:extracellular space"/>
    <property type="evidence" value="ECO:0007669"/>
    <property type="project" value="TreeGrafter"/>
</dbReference>
<dbReference type="GO" id="GO:0005737">
    <property type="term" value="C:cytoplasm"/>
    <property type="evidence" value="ECO:0007669"/>
    <property type="project" value="TreeGrafter"/>
</dbReference>
<feature type="compositionally biased region" description="Polar residues" evidence="14">
    <location>
        <begin position="397"/>
        <end position="407"/>
    </location>
</feature>
<evidence type="ECO:0000256" key="12">
    <source>
        <dbReference type="ARBA" id="ARBA00023136"/>
    </source>
</evidence>
<keyword evidence="6" id="KW-0479">Metal-binding</keyword>
<keyword evidence="12 15" id="KW-0472">Membrane</keyword>
<keyword evidence="9" id="KW-0735">Signal-anchor</keyword>
<evidence type="ECO:0000256" key="1">
    <source>
        <dbReference type="ARBA" id="ARBA00001947"/>
    </source>
</evidence>
<keyword evidence="7" id="KW-0378">Hydrolase</keyword>
<protein>
    <recommendedName>
        <fullName evidence="16">Aminopeptidase N-like N-terminal domain-containing protein</fullName>
    </recommendedName>
</protein>
<evidence type="ECO:0000256" key="8">
    <source>
        <dbReference type="ARBA" id="ARBA00022833"/>
    </source>
</evidence>
<evidence type="ECO:0000256" key="14">
    <source>
        <dbReference type="SAM" id="MobiDB-lite"/>
    </source>
</evidence>
<dbReference type="FunFam" id="2.60.40.1730:FF:000001">
    <property type="entry name" value="Leucyl-cystinyl aminopeptidase"/>
    <property type="match status" value="1"/>
</dbReference>
<feature type="region of interest" description="Disordered" evidence="14">
    <location>
        <begin position="39"/>
        <end position="61"/>
    </location>
</feature>
<reference evidence="17" key="2">
    <citation type="submission" date="2025-09" db="UniProtKB">
        <authorList>
            <consortium name="Ensembl"/>
        </authorList>
    </citation>
    <scope>IDENTIFICATION</scope>
</reference>
<proteinExistence type="inferred from homology"/>
<sequence length="463" mass="51750">MGKVYHFSKNAVLGTLVLAVTALATIIALSVAYHKERANNQSKPGNGASGTSSTSAPPTTPFTPKVPWDYYRLPKGLKPESYNVTLWPRLKPNSDGLYIFTGNSTVVFRCLKDTDLIIIHANKLNFTTFEGMHAKLSSLHEEAVPALQKSWLTARTEYLVVQLQSKLKAGAMYALHTEFMGELADGLEGFYRSEYLENGLKKIVATSQMQPTYARQAFPCFDEPAMKAIFNITIIHDPDTVKSHAFNFLQIRIWARRTAIDNRQGDYALNVTKPILQFYEKYYSSNYPLSKSGRSTQKKTFVGCTIYLQDTKSHPRVTPGKVESDCQRSKPGQSLERLGLGSLELGPVRVCSLIWMLRGRFLLLQDACPPRHPFPLPSRARLLLQDACLPHRHFPQSPASSCRSVTDSAAPCRRPPPSRVHLSVNFIGVHCSIAHHGSHLVTGCYSHARAEEYPAHISMKPRH</sequence>
<evidence type="ECO:0000256" key="9">
    <source>
        <dbReference type="ARBA" id="ARBA00022968"/>
    </source>
</evidence>
<dbReference type="InterPro" id="IPR027268">
    <property type="entry name" value="Peptidase_M4/M1_CTD_sf"/>
</dbReference>
<keyword evidence="5 15" id="KW-0812">Transmembrane</keyword>
<dbReference type="InterPro" id="IPR050344">
    <property type="entry name" value="Peptidase_M1_aminopeptidases"/>
</dbReference>
<dbReference type="GO" id="GO:0070006">
    <property type="term" value="F:metalloaminopeptidase activity"/>
    <property type="evidence" value="ECO:0007669"/>
    <property type="project" value="TreeGrafter"/>
</dbReference>
<dbReference type="GO" id="GO:0008270">
    <property type="term" value="F:zinc ion binding"/>
    <property type="evidence" value="ECO:0007669"/>
    <property type="project" value="TreeGrafter"/>
</dbReference>
<evidence type="ECO:0000256" key="11">
    <source>
        <dbReference type="ARBA" id="ARBA00023049"/>
    </source>
</evidence>
<dbReference type="SUPFAM" id="SSF63737">
    <property type="entry name" value="Leukotriene A4 hydrolase N-terminal domain"/>
    <property type="match status" value="1"/>
</dbReference>
<keyword evidence="4" id="KW-0645">Protease</keyword>
<evidence type="ECO:0000313" key="17">
    <source>
        <dbReference type="Ensembl" id="ENSNFUP00015030350.1"/>
    </source>
</evidence>
<feature type="compositionally biased region" description="Low complexity" evidence="14">
    <location>
        <begin position="44"/>
        <end position="57"/>
    </location>
</feature>
<dbReference type="Pfam" id="PF17900">
    <property type="entry name" value="Peptidase_M1_N"/>
    <property type="match status" value="1"/>
</dbReference>
<dbReference type="PANTHER" id="PTHR11533">
    <property type="entry name" value="PROTEASE M1 ZINC METALLOPROTEASE"/>
    <property type="match status" value="1"/>
</dbReference>
<comment type="similarity">
    <text evidence="3">Belongs to the peptidase M1 family.</text>
</comment>
<dbReference type="GO" id="GO:0043171">
    <property type="term" value="P:peptide catabolic process"/>
    <property type="evidence" value="ECO:0007669"/>
    <property type="project" value="TreeGrafter"/>
</dbReference>
<name>A0A8C6MCS3_NOTFU</name>
<organism evidence="17 18">
    <name type="scientific">Nothobranchius furzeri</name>
    <name type="common">Turquoise killifish</name>
    <dbReference type="NCBI Taxonomy" id="105023"/>
    <lineage>
        <taxon>Eukaryota</taxon>
        <taxon>Metazoa</taxon>
        <taxon>Chordata</taxon>
        <taxon>Craniata</taxon>
        <taxon>Vertebrata</taxon>
        <taxon>Euteleostomi</taxon>
        <taxon>Actinopterygii</taxon>
        <taxon>Neopterygii</taxon>
        <taxon>Teleostei</taxon>
        <taxon>Neoteleostei</taxon>
        <taxon>Acanthomorphata</taxon>
        <taxon>Ovalentaria</taxon>
        <taxon>Atherinomorphae</taxon>
        <taxon>Cyprinodontiformes</taxon>
        <taxon>Nothobranchiidae</taxon>
        <taxon>Nothobranchius</taxon>
    </lineage>
</organism>
<keyword evidence="8" id="KW-0862">Zinc</keyword>
<evidence type="ECO:0000256" key="2">
    <source>
        <dbReference type="ARBA" id="ARBA00004606"/>
    </source>
</evidence>
<comment type="cofactor">
    <cofactor evidence="1">
        <name>Zn(2+)</name>
        <dbReference type="ChEBI" id="CHEBI:29105"/>
    </cofactor>
</comment>
<keyword evidence="13" id="KW-0325">Glycoprotein</keyword>
<accession>A0A8C6MCS3</accession>
<dbReference type="GO" id="GO:0042277">
    <property type="term" value="F:peptide binding"/>
    <property type="evidence" value="ECO:0007669"/>
    <property type="project" value="TreeGrafter"/>
</dbReference>
<evidence type="ECO:0000256" key="5">
    <source>
        <dbReference type="ARBA" id="ARBA00022692"/>
    </source>
</evidence>
<dbReference type="InterPro" id="IPR042097">
    <property type="entry name" value="Aminopeptidase_N-like_N_sf"/>
</dbReference>
<dbReference type="InterPro" id="IPR045357">
    <property type="entry name" value="Aminopeptidase_N-like_N"/>
</dbReference>
<feature type="transmembrane region" description="Helical" evidence="15">
    <location>
        <begin position="12"/>
        <end position="33"/>
    </location>
</feature>
<evidence type="ECO:0000256" key="3">
    <source>
        <dbReference type="ARBA" id="ARBA00010136"/>
    </source>
</evidence>
<dbReference type="Proteomes" id="UP000694548">
    <property type="component" value="Unassembled WGS sequence"/>
</dbReference>
<dbReference type="Gene3D" id="2.60.40.1730">
    <property type="entry name" value="tricorn interacting facor f3 domain"/>
    <property type="match status" value="1"/>
</dbReference>
<keyword evidence="10 15" id="KW-1133">Transmembrane helix</keyword>
<dbReference type="GO" id="GO:0005886">
    <property type="term" value="C:plasma membrane"/>
    <property type="evidence" value="ECO:0007669"/>
    <property type="project" value="TreeGrafter"/>
</dbReference>